<dbReference type="Pfam" id="PF09709">
    <property type="entry name" value="Cas_Csd1"/>
    <property type="match status" value="1"/>
</dbReference>
<dbReference type="InterPro" id="IPR010144">
    <property type="entry name" value="CRISPR-assoc_prot_Csd1-typ"/>
</dbReference>
<evidence type="ECO:0000313" key="2">
    <source>
        <dbReference type="Proteomes" id="UP000253805"/>
    </source>
</evidence>
<proteinExistence type="predicted"/>
<dbReference type="Proteomes" id="UP000253805">
    <property type="component" value="Unassembled WGS sequence"/>
</dbReference>
<dbReference type="EMBL" id="PPUT01000024">
    <property type="protein sequence ID" value="RDC42863.1"/>
    <property type="molecule type" value="Genomic_DNA"/>
</dbReference>
<dbReference type="RefSeq" id="WP_114549443.1">
    <property type="nucleotide sequence ID" value="NZ_PPUT01000024.1"/>
</dbReference>
<evidence type="ECO:0000313" key="1">
    <source>
        <dbReference type="EMBL" id="RDC42863.1"/>
    </source>
</evidence>
<dbReference type="AlphaFoldDB" id="A0A369NWD2"/>
<organism evidence="1 2">
    <name type="scientific">Adlercreutzia equolifaciens subsp. celatus</name>
    <dbReference type="NCBI Taxonomy" id="394340"/>
    <lineage>
        <taxon>Bacteria</taxon>
        <taxon>Bacillati</taxon>
        <taxon>Actinomycetota</taxon>
        <taxon>Coriobacteriia</taxon>
        <taxon>Eggerthellales</taxon>
        <taxon>Eggerthellaceae</taxon>
        <taxon>Adlercreutzia</taxon>
    </lineage>
</organism>
<accession>A0A369NWD2</accession>
<gene>
    <name evidence="1" type="primary">cas8c</name>
    <name evidence="1" type="ORF">C1850_09075</name>
</gene>
<reference evidence="1 2" key="1">
    <citation type="journal article" date="2018" name="Elife">
        <title>Discovery and characterization of a prevalent human gut bacterial enzyme sufficient for the inactivation of a family of plant toxins.</title>
        <authorList>
            <person name="Koppel N."/>
            <person name="Bisanz J.E."/>
            <person name="Pandelia M.E."/>
            <person name="Turnbaugh P.J."/>
            <person name="Balskus E.P."/>
        </authorList>
    </citation>
    <scope>NUCLEOTIDE SEQUENCE [LARGE SCALE GENOMIC DNA]</scope>
    <source>
        <strain evidence="1 2">OB21 GAM 11</strain>
    </source>
</reference>
<protein>
    <submittedName>
        <fullName evidence="1">Type I-C CRISPR-associated protein Cas8c/Csd1</fullName>
    </submittedName>
</protein>
<dbReference type="NCBIfam" id="TIGR01863">
    <property type="entry name" value="cas_Csd1"/>
    <property type="match status" value="1"/>
</dbReference>
<name>A0A369NWD2_9ACTN</name>
<sequence>MILQELHRYYGRLLADPECDVPPAHWSTEKAAWEITLAEDGRVMRVLPLTTGEGKELRRFLPMRVPEHGSRSGTGILPFFLCDNAAYLLGLDSKRGEEKRAGARALHEDVLASCDDAGAQAVRAFFERDDCLEGLDETLRAELAGGGFMVFRLSGDRQRVHEREAIRDAWAAYCDLPSDDDVVGQCAITGERTSMARLFPQVTGVPGAQSAGASLVSFNLDSFESYGKKQAYNASLSQEVAFNAGSALRYLYGDLKHRVRFGQTTVVFWTDRTATDEELMMLAMLGDEVDPRAEDTADLEHIQQTLECMKEGKPLEGYDLETRFFILGLAPNAARLAVRFFETNTFGAIARHYGEYLRDIEMDGVKPRSLRSMLRQTAPLGEADAVPSTLVNNCLHAMLTGSRFPRALPQLVIARMRADHGDNNPWDMGQRAALLKAWLVRAQRIAAKETGERVSSERSLQVDLNEENTDRGYALGRLFAVLERTQTAALGDVNATIKDRFIGAASMAPSRVYPSLLRSHQHHMAKLRKSNAGLSIKLEKEMDGIMPLLGESCFFPATLDLTEQGNFYVGYYQERQFLWRGKKSEASSSDAASTETSGE</sequence>
<comment type="caution">
    <text evidence="1">The sequence shown here is derived from an EMBL/GenBank/DDBJ whole genome shotgun (WGS) entry which is preliminary data.</text>
</comment>
<dbReference type="CDD" id="cd09757">
    <property type="entry name" value="Cas8c_I-C"/>
    <property type="match status" value="1"/>
</dbReference>